<proteinExistence type="predicted"/>
<dbReference type="KEGG" id="bze:COCCADRAFT_109665"/>
<gene>
    <name evidence="2" type="ORF">COCCADRAFT_109665</name>
</gene>
<evidence type="ECO:0000313" key="2">
    <source>
        <dbReference type="EMBL" id="EUC28241.1"/>
    </source>
</evidence>
<dbReference type="SUPFAM" id="SSF54695">
    <property type="entry name" value="POZ domain"/>
    <property type="match status" value="1"/>
</dbReference>
<dbReference type="eggNOG" id="ENOG502STXW">
    <property type="taxonomic scope" value="Eukaryota"/>
</dbReference>
<evidence type="ECO:0000259" key="1">
    <source>
        <dbReference type="PROSITE" id="PS50097"/>
    </source>
</evidence>
<dbReference type="STRING" id="930089.W6YAV2"/>
<keyword evidence="3" id="KW-1185">Reference proteome</keyword>
<dbReference type="HOGENOM" id="CLU_066035_0_0_1"/>
<organism evidence="2 3">
    <name type="scientific">Cochliobolus carbonum (strain 26-R-13)</name>
    <name type="common">Maize leaf spot fungus</name>
    <name type="synonym">Bipolaris zeicola</name>
    <dbReference type="NCBI Taxonomy" id="930089"/>
    <lineage>
        <taxon>Eukaryota</taxon>
        <taxon>Fungi</taxon>
        <taxon>Dikarya</taxon>
        <taxon>Ascomycota</taxon>
        <taxon>Pezizomycotina</taxon>
        <taxon>Dothideomycetes</taxon>
        <taxon>Pleosporomycetidae</taxon>
        <taxon>Pleosporales</taxon>
        <taxon>Pleosporineae</taxon>
        <taxon>Pleosporaceae</taxon>
        <taxon>Bipolaris</taxon>
    </lineage>
</organism>
<dbReference type="OrthoDB" id="5275938at2759"/>
<feature type="domain" description="BTB" evidence="1">
    <location>
        <begin position="38"/>
        <end position="109"/>
    </location>
</feature>
<reference evidence="2 3" key="1">
    <citation type="journal article" date="2013" name="PLoS Genet.">
        <title>Comparative genome structure, secondary metabolite, and effector coding capacity across Cochliobolus pathogens.</title>
        <authorList>
            <person name="Condon B.J."/>
            <person name="Leng Y."/>
            <person name="Wu D."/>
            <person name="Bushley K.E."/>
            <person name="Ohm R.A."/>
            <person name="Otillar R."/>
            <person name="Martin J."/>
            <person name="Schackwitz W."/>
            <person name="Grimwood J."/>
            <person name="MohdZainudin N."/>
            <person name="Xue C."/>
            <person name="Wang R."/>
            <person name="Manning V.A."/>
            <person name="Dhillon B."/>
            <person name="Tu Z.J."/>
            <person name="Steffenson B.J."/>
            <person name="Salamov A."/>
            <person name="Sun H."/>
            <person name="Lowry S."/>
            <person name="LaButti K."/>
            <person name="Han J."/>
            <person name="Copeland A."/>
            <person name="Lindquist E."/>
            <person name="Barry K."/>
            <person name="Schmutz J."/>
            <person name="Baker S.E."/>
            <person name="Ciuffetti L.M."/>
            <person name="Grigoriev I.V."/>
            <person name="Zhong S."/>
            <person name="Turgeon B.G."/>
        </authorList>
    </citation>
    <scope>NUCLEOTIDE SEQUENCE [LARGE SCALE GENOMIC DNA]</scope>
    <source>
        <strain evidence="2 3">26-R-13</strain>
    </source>
</reference>
<sequence length="372" mass="42332">MSNSQENSSHSDLIIEKQQTPYNKAGEIHRTVLLDPDGDVFLRCACHSEEGNHDFRVSANILRLASPVFKSMFSGCFLEGQRLLLEGVPVIELKDDDPELMGSILRILHYQGKITDHTMSAKSLARLAIQCDKYDLTRSLGLWTTTWLRNGRTNDTSAEVFGFKMLAAYIFGDSKEFRDISREAVFQLDLSFSSKWEKEELLSILPFSITEALYKRIQRALDELEAVLQCMEHLLRENSRCYDDRQFLCTQCGRNLPGEAKKCHPCRNTQLLPSYYTSKTRIAEYFDILRTVELWPTVGCFATCSVLQVLSRFTQARERLKHACAGSSNCPLPRALYLLFDKAKEAREWNNGLCLQCIREGGDDGGGLCDHE</sequence>
<dbReference type="InterPro" id="IPR000210">
    <property type="entry name" value="BTB/POZ_dom"/>
</dbReference>
<protein>
    <recommendedName>
        <fullName evidence="1">BTB domain-containing protein</fullName>
    </recommendedName>
</protein>
<accession>W6YAV2</accession>
<dbReference type="AlphaFoldDB" id="W6YAV2"/>
<dbReference type="EMBL" id="KI964830">
    <property type="protein sequence ID" value="EUC28241.1"/>
    <property type="molecule type" value="Genomic_DNA"/>
</dbReference>
<dbReference type="Pfam" id="PF00651">
    <property type="entry name" value="BTB"/>
    <property type="match status" value="1"/>
</dbReference>
<evidence type="ECO:0000313" key="3">
    <source>
        <dbReference type="Proteomes" id="UP000053841"/>
    </source>
</evidence>
<dbReference type="InterPro" id="IPR011333">
    <property type="entry name" value="SKP1/BTB/POZ_sf"/>
</dbReference>
<dbReference type="Proteomes" id="UP000053841">
    <property type="component" value="Unassembled WGS sequence"/>
</dbReference>
<dbReference type="GeneID" id="19143942"/>
<dbReference type="Gene3D" id="3.30.710.10">
    <property type="entry name" value="Potassium Channel Kv1.1, Chain A"/>
    <property type="match status" value="1"/>
</dbReference>
<dbReference type="CDD" id="cd18186">
    <property type="entry name" value="BTB_POZ_ZBTB_KLHL-like"/>
    <property type="match status" value="1"/>
</dbReference>
<dbReference type="RefSeq" id="XP_007717449.1">
    <property type="nucleotide sequence ID" value="XM_007719259.1"/>
</dbReference>
<name>W6YAV2_COCC2</name>
<dbReference type="PROSITE" id="PS50097">
    <property type="entry name" value="BTB"/>
    <property type="match status" value="1"/>
</dbReference>